<keyword evidence="2" id="KW-0732">Signal</keyword>
<keyword evidence="4" id="KW-0456">Lyase</keyword>
<evidence type="ECO:0000313" key="8">
    <source>
        <dbReference type="Proteomes" id="UP000606008"/>
    </source>
</evidence>
<dbReference type="Gene3D" id="1.50.10.100">
    <property type="entry name" value="Chondroitin AC/alginate lyase"/>
    <property type="match status" value="1"/>
</dbReference>
<dbReference type="PANTHER" id="PTHR39210:SF1">
    <property type="entry name" value="HEPARIN-SULFATE LYASE"/>
    <property type="match status" value="1"/>
</dbReference>
<keyword evidence="3" id="KW-0574">Periplasm</keyword>
<evidence type="ECO:0000256" key="4">
    <source>
        <dbReference type="ARBA" id="ARBA00023239"/>
    </source>
</evidence>
<feature type="domain" description="Heparinase II/III-like C-terminal" evidence="5">
    <location>
        <begin position="401"/>
        <end position="633"/>
    </location>
</feature>
<proteinExistence type="predicted"/>
<organism evidence="7 8">
    <name type="scientific">Fibrivirga algicola</name>
    <dbReference type="NCBI Taxonomy" id="2950420"/>
    <lineage>
        <taxon>Bacteria</taxon>
        <taxon>Pseudomonadati</taxon>
        <taxon>Bacteroidota</taxon>
        <taxon>Cytophagia</taxon>
        <taxon>Cytophagales</taxon>
        <taxon>Spirosomataceae</taxon>
        <taxon>Fibrivirga</taxon>
    </lineage>
</organism>
<name>A0ABX0QN46_9BACT</name>
<dbReference type="InterPro" id="IPR031680">
    <property type="entry name" value="Hepar_II_III_N"/>
</dbReference>
<dbReference type="RefSeq" id="WP_166693130.1">
    <property type="nucleotide sequence ID" value="NZ_WAEL01000007.1"/>
</dbReference>
<evidence type="ECO:0000259" key="5">
    <source>
        <dbReference type="Pfam" id="PF07940"/>
    </source>
</evidence>
<dbReference type="SUPFAM" id="SSF48230">
    <property type="entry name" value="Chondroitin AC/alginate lyase"/>
    <property type="match status" value="1"/>
</dbReference>
<reference evidence="7" key="1">
    <citation type="submission" date="2024-05" db="EMBL/GenBank/DDBJ databases">
        <authorList>
            <person name="Jung D.-H."/>
        </authorList>
    </citation>
    <scope>NUCLEOTIDE SEQUENCE</scope>
    <source>
        <strain evidence="7">JA-25</strain>
    </source>
</reference>
<evidence type="ECO:0000313" key="7">
    <source>
        <dbReference type="EMBL" id="NID12287.1"/>
    </source>
</evidence>
<accession>A0ABX0QN46</accession>
<evidence type="ECO:0000259" key="6">
    <source>
        <dbReference type="Pfam" id="PF16889"/>
    </source>
</evidence>
<evidence type="ECO:0008006" key="9">
    <source>
        <dbReference type="Google" id="ProtNLM"/>
    </source>
</evidence>
<evidence type="ECO:0000256" key="3">
    <source>
        <dbReference type="ARBA" id="ARBA00022764"/>
    </source>
</evidence>
<dbReference type="Gene3D" id="2.70.98.70">
    <property type="match status" value="1"/>
</dbReference>
<comment type="subcellular location">
    <subcellularLocation>
        <location evidence="1">Periplasm</location>
    </subcellularLocation>
</comment>
<comment type="caution">
    <text evidence="7">The sequence shown here is derived from an EMBL/GenBank/DDBJ whole genome shotgun (WGS) entry which is preliminary data.</text>
</comment>
<gene>
    <name evidence="7" type="ORF">F7231_19090</name>
</gene>
<evidence type="ECO:0000256" key="1">
    <source>
        <dbReference type="ARBA" id="ARBA00004418"/>
    </source>
</evidence>
<dbReference type="Proteomes" id="UP000606008">
    <property type="component" value="Unassembled WGS sequence"/>
</dbReference>
<dbReference type="InterPro" id="IPR008929">
    <property type="entry name" value="Chondroitin_lyas"/>
</dbReference>
<evidence type="ECO:0000256" key="2">
    <source>
        <dbReference type="ARBA" id="ARBA00022729"/>
    </source>
</evidence>
<sequence length="655" mass="75357">MKINNYQWFYHRLQSMSIPEIGYRTGQFIQKKTDKRQAGWKPTLAIDTMPETLFPYDPAHAPASEYTTHWEIFNHEIDFSAPIDWHLDISTGNRFPLTYAKEINTRTDRFGSAKYVWEINRLQFLPSLAIQYKRTGDIHFLAQFVSITESWVQANPYLIGVNWYSNIEINIRLINWFICWNILDASELMKTDATFGQFVKKSWLPSIYQHCVYSRRNPSHYSSANNHLVSEYAGLFVASVFWDFPESAEWESYSRRGLETEIKKQHSANGINKEEAAEYIQFITDLFLIPFAVARKIGRPFTTSFAAALELIVTYIANFLDVQGNFPQYGDEDDGRIVCLYDKTPYNNFRSILASGALLYGNPIFKQYSHGFDLKNYILFGEQGRIDFDKVPDSATRLSSAHYANEGHFIFRKQGADESEIYLHFDAAPLGFLSIAAHGHADALSFLLHVDGKPLFVDSGTYTYHTEPDWRNYFVSTRAHNTVCIDGLNQAYQAGGLLWLNHYTSTVHMTDQQESLEMVSASHNGYASIGCHHRRAIEFDRAHDQFTIRDFVRSENADPHTLEVFFHLHPQAIVTALTPGKLLIRHPDGNRQVVLQIDLSLTVDICRGQTEPAILGWYSERFYRKQETTTIRASRPINEKGTTELIHQISVHSLN</sequence>
<protein>
    <recommendedName>
        <fullName evidence="9">Heparin-sulfate lyase N-terminal domain-containing protein</fullName>
    </recommendedName>
</protein>
<dbReference type="Pfam" id="PF07940">
    <property type="entry name" value="Hepar_II_III_C"/>
    <property type="match status" value="1"/>
</dbReference>
<dbReference type="InterPro" id="IPR012480">
    <property type="entry name" value="Hepar_II_III_C"/>
</dbReference>
<feature type="domain" description="Heparin-sulfate lyase N-terminal" evidence="6">
    <location>
        <begin position="97"/>
        <end position="333"/>
    </location>
</feature>
<dbReference type="EMBL" id="WAEL01000007">
    <property type="protein sequence ID" value="NID12287.1"/>
    <property type="molecule type" value="Genomic_DNA"/>
</dbReference>
<keyword evidence="8" id="KW-1185">Reference proteome</keyword>
<dbReference type="Pfam" id="PF16889">
    <property type="entry name" value="Hepar_II_III_N"/>
    <property type="match status" value="1"/>
</dbReference>
<dbReference type="PANTHER" id="PTHR39210">
    <property type="entry name" value="HEPARIN-SULFATE LYASE"/>
    <property type="match status" value="1"/>
</dbReference>